<evidence type="ECO:0000256" key="1">
    <source>
        <dbReference type="SAM" id="Phobius"/>
    </source>
</evidence>
<evidence type="ECO:0000313" key="5">
    <source>
        <dbReference type="Proteomes" id="UP000838756"/>
    </source>
</evidence>
<organism evidence="4 5">
    <name type="scientific">Pararge aegeria aegeria</name>
    <dbReference type="NCBI Taxonomy" id="348720"/>
    <lineage>
        <taxon>Eukaryota</taxon>
        <taxon>Metazoa</taxon>
        <taxon>Ecdysozoa</taxon>
        <taxon>Arthropoda</taxon>
        <taxon>Hexapoda</taxon>
        <taxon>Insecta</taxon>
        <taxon>Pterygota</taxon>
        <taxon>Neoptera</taxon>
        <taxon>Endopterygota</taxon>
        <taxon>Lepidoptera</taxon>
        <taxon>Glossata</taxon>
        <taxon>Ditrysia</taxon>
        <taxon>Papilionoidea</taxon>
        <taxon>Nymphalidae</taxon>
        <taxon>Satyrinae</taxon>
        <taxon>Satyrini</taxon>
        <taxon>Parargina</taxon>
        <taxon>Pararge</taxon>
    </lineage>
</organism>
<dbReference type="SMART" id="SM00315">
    <property type="entry name" value="RGS"/>
    <property type="match status" value="1"/>
</dbReference>
<protein>
    <submittedName>
        <fullName evidence="4">Jg4912 protein</fullName>
    </submittedName>
</protein>
<reference evidence="4" key="1">
    <citation type="submission" date="2022-03" db="EMBL/GenBank/DDBJ databases">
        <authorList>
            <person name="Lindestad O."/>
        </authorList>
    </citation>
    <scope>NUCLEOTIDE SEQUENCE</scope>
</reference>
<keyword evidence="5" id="KW-1185">Reference proteome</keyword>
<keyword evidence="1" id="KW-0812">Transmembrane</keyword>
<feature type="domain" description="PXA" evidence="3">
    <location>
        <begin position="116"/>
        <end position="273"/>
    </location>
</feature>
<dbReference type="Proteomes" id="UP000838756">
    <property type="component" value="Unassembled WGS sequence"/>
</dbReference>
<dbReference type="InterPro" id="IPR044926">
    <property type="entry name" value="RGS_subdomain_2"/>
</dbReference>
<dbReference type="Pfam" id="PF02194">
    <property type="entry name" value="PXA"/>
    <property type="match status" value="1"/>
</dbReference>
<feature type="domain" description="RGS" evidence="2">
    <location>
        <begin position="309"/>
        <end position="440"/>
    </location>
</feature>
<dbReference type="Gene3D" id="1.10.167.10">
    <property type="entry name" value="Regulator of G-protein Signalling 4, domain 2"/>
    <property type="match status" value="1"/>
</dbReference>
<accession>A0A8S4SID9</accession>
<dbReference type="PANTHER" id="PTHR22775">
    <property type="entry name" value="SORTING NEXIN"/>
    <property type="match status" value="1"/>
</dbReference>
<dbReference type="GO" id="GO:0097352">
    <property type="term" value="P:autophagosome maturation"/>
    <property type="evidence" value="ECO:0007669"/>
    <property type="project" value="TreeGrafter"/>
</dbReference>
<dbReference type="InterPro" id="IPR016137">
    <property type="entry name" value="RGS"/>
</dbReference>
<dbReference type="Gene3D" id="3.30.1520.10">
    <property type="entry name" value="Phox-like domain"/>
    <property type="match status" value="1"/>
</dbReference>
<dbReference type="PANTHER" id="PTHR22775:SF44">
    <property type="entry name" value="SORTING NEXIN-14"/>
    <property type="match status" value="1"/>
</dbReference>
<gene>
    <name evidence="4" type="primary">jg4912</name>
    <name evidence="4" type="ORF">PAEG_LOCUS25000</name>
</gene>
<sequence length="863" mass="98674">MTERCQTKFKEKIDNRNYIICAGILIGFFAVLYVYRFHLVTIIVSYVFGCVACYYALSLNILQRFVEQVACRFMKKLPQDDAGDTAVKGCHTCGSKGCNRHDPEISAEPWTGLHIHKQLDQAIEDFYNTILEQFVNTWYSKITQQPFFVDELRHQLRYASASLLKRAVKINYARFICSRLVPCALRHYSVWSAGSRPTVHVAASNRTAELRYLRCVTEALLPHLLKTVECQNTAFRVLIREIFAGWVLLSLTDVLADPYILNTLIVLATGDETMAILPATPNYKVEFLENFVRQTESAYGARAKLLRIDLELLLNNQDHFYALLHHLKTTTDIYLLQFYKDIKSFQTRILNPELTSEEKASLHQEARELFSRYMSSEVPRVELPDALLAELEQLLAAGPEDVTRLQTSRALYQAARQSHSALEKIMLPKFLHSEEFYKLYIGPRIPIGYQKQMTKRPQEKLNMLKLGIKLKNVLRPQVIDGQILESISAELEDDESLDNVDILKYLDSLASDDSMDQNVSTYKVVLTNVETRLQPPPRRGSVRVFTLAVHKVREGFPPTFFSLERSEHDFHLLRSKLLEFHGDTLLADLPLPSRRYICKYLVQASTLSASASDLGNIYQSVAHKLRKEKGQHLESFLRNFLISSDKERYQALKQGTARDIEEAHEVDVEELEQKLTRRPNNVRNIHTSVFQNNFDVDPVVTKRDVHYQDAVVGFSQCFMYLLSKVIKGRSFVTGIVGNFVGMSRHLADNVFNVLLNQCLYSLLSERRLAHLIRLGHGILFGKKSSPRTDPDQLRQLARYQLLRAIPPAASLALGPGLPAATLKAFELVQNPQLNKQLVYNLLDLCIMELFPELLNTESNVKNS</sequence>
<keyword evidence="1" id="KW-0472">Membrane</keyword>
<dbReference type="EMBL" id="CAKXAJ010026290">
    <property type="protein sequence ID" value="CAH2265662.1"/>
    <property type="molecule type" value="Genomic_DNA"/>
</dbReference>
<feature type="transmembrane region" description="Helical" evidence="1">
    <location>
        <begin position="43"/>
        <end position="66"/>
    </location>
</feature>
<name>A0A8S4SID9_9NEOP</name>
<feature type="transmembrane region" description="Helical" evidence="1">
    <location>
        <begin position="18"/>
        <end position="37"/>
    </location>
</feature>
<dbReference type="PROSITE" id="PS51207">
    <property type="entry name" value="PXA"/>
    <property type="match status" value="1"/>
</dbReference>
<dbReference type="InterPro" id="IPR036871">
    <property type="entry name" value="PX_dom_sf"/>
</dbReference>
<evidence type="ECO:0000313" key="4">
    <source>
        <dbReference type="EMBL" id="CAH2265662.1"/>
    </source>
</evidence>
<dbReference type="SUPFAM" id="SSF48097">
    <property type="entry name" value="Regulator of G-protein signaling, RGS"/>
    <property type="match status" value="1"/>
</dbReference>
<dbReference type="PROSITE" id="PS50132">
    <property type="entry name" value="RGS"/>
    <property type="match status" value="1"/>
</dbReference>
<dbReference type="GO" id="GO:0035091">
    <property type="term" value="F:phosphatidylinositol binding"/>
    <property type="evidence" value="ECO:0007669"/>
    <property type="project" value="InterPro"/>
</dbReference>
<dbReference type="SMART" id="SM00313">
    <property type="entry name" value="PXA"/>
    <property type="match status" value="1"/>
</dbReference>
<evidence type="ECO:0000259" key="2">
    <source>
        <dbReference type="PROSITE" id="PS50132"/>
    </source>
</evidence>
<dbReference type="AlphaFoldDB" id="A0A8S4SID9"/>
<proteinExistence type="predicted"/>
<comment type="caution">
    <text evidence="4">The sequence shown here is derived from an EMBL/GenBank/DDBJ whole genome shotgun (WGS) entry which is preliminary data.</text>
</comment>
<dbReference type="InterPro" id="IPR003114">
    <property type="entry name" value="Phox_assoc"/>
</dbReference>
<dbReference type="GO" id="GO:0005770">
    <property type="term" value="C:late endosome"/>
    <property type="evidence" value="ECO:0007669"/>
    <property type="project" value="TreeGrafter"/>
</dbReference>
<dbReference type="Pfam" id="PF00615">
    <property type="entry name" value="RGS"/>
    <property type="match status" value="1"/>
</dbReference>
<evidence type="ECO:0000259" key="3">
    <source>
        <dbReference type="PROSITE" id="PS51207"/>
    </source>
</evidence>
<dbReference type="InterPro" id="IPR036305">
    <property type="entry name" value="RGS_sf"/>
</dbReference>
<dbReference type="OrthoDB" id="5957963at2759"/>
<keyword evidence="1" id="KW-1133">Transmembrane helix</keyword>